<dbReference type="PROSITE" id="PS50111">
    <property type="entry name" value="CHEMOTAXIS_TRANSDUC_2"/>
    <property type="match status" value="1"/>
</dbReference>
<reference evidence="6 7" key="1">
    <citation type="submission" date="2017-08" db="EMBL/GenBank/DDBJ databases">
        <title>Halovibrio sewagensis sp. nov., isolated from wastewater of high salinity.</title>
        <authorList>
            <person name="Dong X."/>
            <person name="Zhang G."/>
        </authorList>
    </citation>
    <scope>NUCLEOTIDE SEQUENCE [LARGE SCALE GENOMIC DNA]</scope>
    <source>
        <strain evidence="6 7">YL5-2</strain>
    </source>
</reference>
<evidence type="ECO:0000259" key="5">
    <source>
        <dbReference type="PROSITE" id="PS50111"/>
    </source>
</evidence>
<dbReference type="GO" id="GO:0005886">
    <property type="term" value="C:plasma membrane"/>
    <property type="evidence" value="ECO:0007669"/>
    <property type="project" value="TreeGrafter"/>
</dbReference>
<dbReference type="InterPro" id="IPR004089">
    <property type="entry name" value="MCPsignal_dom"/>
</dbReference>
<dbReference type="RefSeq" id="WP_095618368.1">
    <property type="nucleotide sequence ID" value="NZ_NSKD01000008.1"/>
</dbReference>
<keyword evidence="4" id="KW-1133">Transmembrane helix</keyword>
<feature type="transmembrane region" description="Helical" evidence="4">
    <location>
        <begin position="12"/>
        <end position="34"/>
    </location>
</feature>
<keyword evidence="1" id="KW-0145">Chemotaxis</keyword>
<keyword evidence="4" id="KW-0472">Membrane</keyword>
<accession>A0A2A2EZR4</accession>
<keyword evidence="4" id="KW-0812">Transmembrane</keyword>
<dbReference type="EMBL" id="NSKD01000008">
    <property type="protein sequence ID" value="PAU77803.1"/>
    <property type="molecule type" value="Genomic_DNA"/>
</dbReference>
<dbReference type="GO" id="GO:0004888">
    <property type="term" value="F:transmembrane signaling receptor activity"/>
    <property type="evidence" value="ECO:0007669"/>
    <property type="project" value="TreeGrafter"/>
</dbReference>
<organism evidence="6 7">
    <name type="scientific">Halovibrio salipaludis</name>
    <dbReference type="NCBI Taxonomy" id="2032626"/>
    <lineage>
        <taxon>Bacteria</taxon>
        <taxon>Pseudomonadati</taxon>
        <taxon>Pseudomonadota</taxon>
        <taxon>Gammaproteobacteria</taxon>
        <taxon>Oceanospirillales</taxon>
        <taxon>Halomonadaceae</taxon>
        <taxon>Halovibrio</taxon>
    </lineage>
</organism>
<dbReference type="GO" id="GO:0007165">
    <property type="term" value="P:signal transduction"/>
    <property type="evidence" value="ECO:0007669"/>
    <property type="project" value="UniProtKB-KW"/>
</dbReference>
<evidence type="ECO:0000256" key="1">
    <source>
        <dbReference type="ARBA" id="ARBA00022500"/>
    </source>
</evidence>
<dbReference type="Pfam" id="PF00015">
    <property type="entry name" value="MCPsignal"/>
    <property type="match status" value="1"/>
</dbReference>
<dbReference type="SMART" id="SM00283">
    <property type="entry name" value="MA"/>
    <property type="match status" value="1"/>
</dbReference>
<comment type="caution">
    <text evidence="6">The sequence shown here is derived from an EMBL/GenBank/DDBJ whole genome shotgun (WGS) entry which is preliminary data.</text>
</comment>
<dbReference type="PANTHER" id="PTHR43531">
    <property type="entry name" value="PROTEIN ICFG"/>
    <property type="match status" value="1"/>
</dbReference>
<dbReference type="SUPFAM" id="SSF58104">
    <property type="entry name" value="Methyl-accepting chemotaxis protein (MCP) signaling domain"/>
    <property type="match status" value="1"/>
</dbReference>
<protein>
    <recommendedName>
        <fullName evidence="5">Methyl-accepting transducer domain-containing protein</fullName>
    </recommendedName>
</protein>
<evidence type="ECO:0000256" key="4">
    <source>
        <dbReference type="SAM" id="Phobius"/>
    </source>
</evidence>
<keyword evidence="7" id="KW-1185">Reference proteome</keyword>
<keyword evidence="3" id="KW-0807">Transducer</keyword>
<dbReference type="OrthoDB" id="369661at2"/>
<feature type="transmembrane region" description="Helical" evidence="4">
    <location>
        <begin position="40"/>
        <end position="60"/>
    </location>
</feature>
<name>A0A2A2EZR4_9GAMM</name>
<dbReference type="Gene3D" id="1.10.287.950">
    <property type="entry name" value="Methyl-accepting chemotaxis protein"/>
    <property type="match status" value="1"/>
</dbReference>
<evidence type="ECO:0000256" key="2">
    <source>
        <dbReference type="ARBA" id="ARBA00029447"/>
    </source>
</evidence>
<evidence type="ECO:0000313" key="6">
    <source>
        <dbReference type="EMBL" id="PAU77803.1"/>
    </source>
</evidence>
<gene>
    <name evidence="6" type="ORF">CK501_13985</name>
</gene>
<dbReference type="AlphaFoldDB" id="A0A2A2EZR4"/>
<feature type="domain" description="Methyl-accepting transducer" evidence="5">
    <location>
        <begin position="184"/>
        <end position="322"/>
    </location>
</feature>
<dbReference type="GO" id="GO:0006935">
    <property type="term" value="P:chemotaxis"/>
    <property type="evidence" value="ECO:0007669"/>
    <property type="project" value="UniProtKB-KW"/>
</dbReference>
<evidence type="ECO:0000313" key="7">
    <source>
        <dbReference type="Proteomes" id="UP000218896"/>
    </source>
</evidence>
<sequence length="404" mass="44569">MLEMRSTPANITSPPILLSVGLAVIVPWLHWLFLDVPTTAAISLSALGVAGVGVLGIWTLNQGRESQAEQTHAAVNDQFSGFRERLNDILATYQDNLDRVRTDTGQLKGLLDDSVPDMMNLFFQLQSHLETQDDVIRRMLSASESVTGNDDEGDVSFERMVQDVTAVLENFVNTIVETSRISVELVDTMGQITGEVQKIDGNLGEMDSIAGQTNLLAINAAIEAARAGEAGRGFAVVAQEVQNLSSRSQQFSEDIRRNVSTVQGLVTHVEQSINEVASQDMNFALQSKKSVESLMEEIRTLDASRNEAANELAGIAETVSEDVNTGVRKMQFQDMVDQILQRVNDRLALVDDSVIRIRGQTDLEPETWLRELADEVERARDEQTRIRDNTLTQDSMSEGSVDLF</sequence>
<proteinExistence type="inferred from homology"/>
<dbReference type="Proteomes" id="UP000218896">
    <property type="component" value="Unassembled WGS sequence"/>
</dbReference>
<evidence type="ECO:0000256" key="3">
    <source>
        <dbReference type="PROSITE-ProRule" id="PRU00284"/>
    </source>
</evidence>
<dbReference type="InterPro" id="IPR051310">
    <property type="entry name" value="MCP_chemotaxis"/>
</dbReference>
<dbReference type="PANTHER" id="PTHR43531:SF11">
    <property type="entry name" value="METHYL-ACCEPTING CHEMOTAXIS PROTEIN 3"/>
    <property type="match status" value="1"/>
</dbReference>
<comment type="similarity">
    <text evidence="2">Belongs to the methyl-accepting chemotaxis (MCP) protein family.</text>
</comment>